<reference evidence="2 3" key="1">
    <citation type="submission" date="2021-01" db="EMBL/GenBank/DDBJ databases">
        <title>Brevundimonas vitis sp. nov., an bacterium isolated from grape (Vitis vinifera).</title>
        <authorList>
            <person name="Jiang L."/>
            <person name="Lee J."/>
        </authorList>
    </citation>
    <scope>NUCLEOTIDE SEQUENCE [LARGE SCALE GENOMIC DNA]</scope>
    <source>
        <strain evidence="2 3">GRTSA-9</strain>
    </source>
</reference>
<feature type="domain" description="Gp5/Type VI secretion system Vgr protein OB-fold" evidence="1">
    <location>
        <begin position="21"/>
        <end position="87"/>
    </location>
</feature>
<protein>
    <submittedName>
        <fullName evidence="2">Phage baseplate assembly protein V</fullName>
    </submittedName>
</protein>
<evidence type="ECO:0000313" key="2">
    <source>
        <dbReference type="EMBL" id="QQQ17748.1"/>
    </source>
</evidence>
<dbReference type="InterPro" id="IPR037026">
    <property type="entry name" value="Vgr_OB-fold_dom_sf"/>
</dbReference>
<dbReference type="EMBL" id="CP067977">
    <property type="protein sequence ID" value="QQQ17748.1"/>
    <property type="molecule type" value="Genomic_DNA"/>
</dbReference>
<gene>
    <name evidence="2" type="ORF">JIP62_10430</name>
</gene>
<dbReference type="Proteomes" id="UP000595448">
    <property type="component" value="Chromosome"/>
</dbReference>
<dbReference type="InterPro" id="IPR006531">
    <property type="entry name" value="Gp5/Vgr_OB"/>
</dbReference>
<organism evidence="2 3">
    <name type="scientific">Brevundimonas vitisensis</name>
    <dbReference type="NCBI Taxonomy" id="2800818"/>
    <lineage>
        <taxon>Bacteria</taxon>
        <taxon>Pseudomonadati</taxon>
        <taxon>Pseudomonadota</taxon>
        <taxon>Alphaproteobacteria</taxon>
        <taxon>Caulobacterales</taxon>
        <taxon>Caulobacteraceae</taxon>
        <taxon>Brevundimonas</taxon>
    </lineage>
</organism>
<proteinExistence type="predicted"/>
<dbReference type="RefSeq" id="WP_201102124.1">
    <property type="nucleotide sequence ID" value="NZ_CP067977.1"/>
</dbReference>
<name>A0ABX7BLL7_9CAUL</name>
<evidence type="ECO:0000259" key="1">
    <source>
        <dbReference type="Pfam" id="PF04717"/>
    </source>
</evidence>
<dbReference type="InterPro" id="IPR013046">
    <property type="entry name" value="GpV/Gp45"/>
</dbReference>
<evidence type="ECO:0000313" key="3">
    <source>
        <dbReference type="Proteomes" id="UP000595448"/>
    </source>
</evidence>
<dbReference type="Gene3D" id="2.40.50.230">
    <property type="entry name" value="Gp5 N-terminal domain"/>
    <property type="match status" value="1"/>
</dbReference>
<accession>A0ABX7BLL7</accession>
<sequence length="202" mass="20434">MSDAFAAADGANRQANLIRFGVITQVQPGPPTLARVQFEDTWVSDFLPVFQLASGSVRVWSVPVTGEQVCVLSPTGEPSVGVILRGLPCDAFPEASGEPHLTVIGQWHDGASDTYDAAEKARTIAIPAGGKLSLSVGVLTIRIEDGGITLDAGGAPAELVASKITLRGPVDLGGAGGQPVARVGDAVVAGKIAAGSASVKAV</sequence>
<dbReference type="Pfam" id="PF04717">
    <property type="entry name" value="Phage_base_V"/>
    <property type="match status" value="1"/>
</dbReference>
<dbReference type="NCBIfam" id="TIGR01644">
    <property type="entry name" value="phage_P2_V"/>
    <property type="match status" value="1"/>
</dbReference>
<keyword evidence="3" id="KW-1185">Reference proteome</keyword>